<reference evidence="9 10" key="1">
    <citation type="submission" date="2019-08" db="EMBL/GenBank/DDBJ databases">
        <title>Archaea genome.</title>
        <authorList>
            <person name="Kajale S."/>
            <person name="Shouche Y."/>
            <person name="Deshpande N."/>
            <person name="Sharma A."/>
        </authorList>
    </citation>
    <scope>NUCLEOTIDE SEQUENCE [LARGE SCALE GENOMIC DNA]</scope>
    <source>
        <strain evidence="9 10">ESP3B_9</strain>
    </source>
</reference>
<comment type="caution">
    <text evidence="9">The sequence shown here is derived from an EMBL/GenBank/DDBJ whole genome shotgun (WGS) entry which is preliminary data.</text>
</comment>
<accession>A0A5D5AU63</accession>
<dbReference type="PANTHER" id="PTHR43756">
    <property type="entry name" value="CHOLINE MONOOXYGENASE, CHLOROPLASTIC"/>
    <property type="match status" value="1"/>
</dbReference>
<dbReference type="PANTHER" id="PTHR43756:SF1">
    <property type="entry name" value="3-PHENYLPROPIONATE_CINNAMIC ACID DIOXYGENASE SUBUNIT ALPHA"/>
    <property type="match status" value="1"/>
</dbReference>
<gene>
    <name evidence="9" type="ORF">FYC77_07435</name>
</gene>
<keyword evidence="4" id="KW-0560">Oxidoreductase</keyword>
<dbReference type="InterPro" id="IPR036922">
    <property type="entry name" value="Rieske_2Fe-2S_sf"/>
</dbReference>
<dbReference type="GO" id="GO:0016491">
    <property type="term" value="F:oxidoreductase activity"/>
    <property type="evidence" value="ECO:0007669"/>
    <property type="project" value="UniProtKB-KW"/>
</dbReference>
<proteinExistence type="inferred from homology"/>
<dbReference type="Gene3D" id="3.90.380.10">
    <property type="entry name" value="Naphthalene 1,2-dioxygenase Alpha Subunit, Chain A, domain 1"/>
    <property type="match status" value="1"/>
</dbReference>
<dbReference type="SUPFAM" id="SSF50022">
    <property type="entry name" value="ISP domain"/>
    <property type="match status" value="1"/>
</dbReference>
<dbReference type="EMBL" id="VTAW01000007">
    <property type="protein sequence ID" value="TYT62591.1"/>
    <property type="molecule type" value="Genomic_DNA"/>
</dbReference>
<evidence type="ECO:0000256" key="7">
    <source>
        <dbReference type="SAM" id="MobiDB-lite"/>
    </source>
</evidence>
<dbReference type="Proteomes" id="UP000324104">
    <property type="component" value="Unassembled WGS sequence"/>
</dbReference>
<keyword evidence="3" id="KW-0479">Metal-binding</keyword>
<protein>
    <submittedName>
        <fullName evidence="9">Rieske 2Fe-2S domain-containing protein</fullName>
    </submittedName>
</protein>
<evidence type="ECO:0000313" key="10">
    <source>
        <dbReference type="Proteomes" id="UP000324104"/>
    </source>
</evidence>
<dbReference type="GO" id="GO:0005506">
    <property type="term" value="F:iron ion binding"/>
    <property type="evidence" value="ECO:0007669"/>
    <property type="project" value="InterPro"/>
</dbReference>
<dbReference type="Pfam" id="PF00848">
    <property type="entry name" value="Ring_hydroxyl_A"/>
    <property type="match status" value="1"/>
</dbReference>
<evidence type="ECO:0000256" key="1">
    <source>
        <dbReference type="ARBA" id="ARBA00008751"/>
    </source>
</evidence>
<keyword evidence="5" id="KW-0408">Iron</keyword>
<dbReference type="GO" id="GO:0051537">
    <property type="term" value="F:2 iron, 2 sulfur cluster binding"/>
    <property type="evidence" value="ECO:0007669"/>
    <property type="project" value="UniProtKB-KW"/>
</dbReference>
<dbReference type="InterPro" id="IPR015879">
    <property type="entry name" value="Ring_hydroxy_dOase_asu_C_dom"/>
</dbReference>
<dbReference type="AlphaFoldDB" id="A0A5D5AU63"/>
<keyword evidence="2" id="KW-0001">2Fe-2S</keyword>
<dbReference type="SUPFAM" id="SSF55961">
    <property type="entry name" value="Bet v1-like"/>
    <property type="match status" value="1"/>
</dbReference>
<dbReference type="PRINTS" id="PR00090">
    <property type="entry name" value="RNGDIOXGNASE"/>
</dbReference>
<keyword evidence="6" id="KW-0411">Iron-sulfur</keyword>
<sequence>MATEEDSCPHGDVDRSAAMTDDVTTSSRVERILDTHREALQDGQLPMTVYNDEEIFETELHRIFGQCWMFIGHETEVPEPGDYAKRYIGKDPFIFIRGEDGQIRVLFDSCTHHGSQLCKAEQGNSSHFRCPYHGWTFKNTGDLAGIPLRDQAFEGLDPDEWGLHEAPRVENYKGLVFASIADEGPSLEEYLGDFKWYLDVHLDIAKGGMEVIGEPHRWRADSDWKSGSDNFSADSYHTGVAHRSVFEVGFGDEDISGTAGQETQRHVTHADSGSTSLRLLDPEEEIFFGYPEEYITDENLSDEQYEVAAACGAATGTIFPNLSFIHLAATNDPDKPLDGFFSLRQWQPVAPGEMEAWSWVLVPAEASEEYKQRAYDVALGTFSPSGNFEQDDFAVWDGIAEAAGTVFADKQDVQMNYQMGMPGIGKAEIDEDWDGPGTAWDDNLEEGTCRTFHGNWQKAMNGEEVGMRYPRDHI</sequence>
<evidence type="ECO:0000256" key="5">
    <source>
        <dbReference type="ARBA" id="ARBA00023004"/>
    </source>
</evidence>
<dbReference type="Pfam" id="PF00355">
    <property type="entry name" value="Rieske"/>
    <property type="match status" value="1"/>
</dbReference>
<dbReference type="Gene3D" id="2.102.10.10">
    <property type="entry name" value="Rieske [2Fe-2S] iron-sulphur domain"/>
    <property type="match status" value="1"/>
</dbReference>
<keyword evidence="10" id="KW-1185">Reference proteome</keyword>
<name>A0A5D5AU63_9EURY</name>
<organism evidence="9 10">
    <name type="scientific">Natrialba swarupiae</name>
    <dbReference type="NCBI Taxonomy" id="2448032"/>
    <lineage>
        <taxon>Archaea</taxon>
        <taxon>Methanobacteriati</taxon>
        <taxon>Methanobacteriota</taxon>
        <taxon>Stenosarchaea group</taxon>
        <taxon>Halobacteria</taxon>
        <taxon>Halobacteriales</taxon>
        <taxon>Natrialbaceae</taxon>
        <taxon>Natrialba</taxon>
    </lineage>
</organism>
<comment type="similarity">
    <text evidence="1">Belongs to the bacterial ring-hydroxylating dioxygenase alpha subunit family.</text>
</comment>
<dbReference type="InterPro" id="IPR001663">
    <property type="entry name" value="Rng_hydr_dOase-A"/>
</dbReference>
<feature type="domain" description="Rieske" evidence="8">
    <location>
        <begin position="68"/>
        <end position="147"/>
    </location>
</feature>
<dbReference type="PROSITE" id="PS51296">
    <property type="entry name" value="RIESKE"/>
    <property type="match status" value="1"/>
</dbReference>
<evidence type="ECO:0000256" key="6">
    <source>
        <dbReference type="ARBA" id="ARBA00023014"/>
    </source>
</evidence>
<evidence type="ECO:0000313" key="9">
    <source>
        <dbReference type="EMBL" id="TYT62591.1"/>
    </source>
</evidence>
<evidence type="ECO:0000256" key="3">
    <source>
        <dbReference type="ARBA" id="ARBA00022723"/>
    </source>
</evidence>
<evidence type="ECO:0000256" key="2">
    <source>
        <dbReference type="ARBA" id="ARBA00022714"/>
    </source>
</evidence>
<evidence type="ECO:0000259" key="8">
    <source>
        <dbReference type="PROSITE" id="PS51296"/>
    </source>
</evidence>
<evidence type="ECO:0000256" key="4">
    <source>
        <dbReference type="ARBA" id="ARBA00023002"/>
    </source>
</evidence>
<feature type="region of interest" description="Disordered" evidence="7">
    <location>
        <begin position="1"/>
        <end position="21"/>
    </location>
</feature>
<dbReference type="InterPro" id="IPR017941">
    <property type="entry name" value="Rieske_2Fe-2S"/>
</dbReference>